<evidence type="ECO:0000256" key="2">
    <source>
        <dbReference type="SAM" id="SignalP"/>
    </source>
</evidence>
<proteinExistence type="predicted"/>
<dbReference type="InterPro" id="IPR018620">
    <property type="entry name" value="Ubiquitin3-bd_protein_But2_C"/>
</dbReference>
<evidence type="ECO:0000313" key="5">
    <source>
        <dbReference type="EMBL" id="CBF85336.1"/>
    </source>
</evidence>
<dbReference type="OMA" id="RSDSCCF"/>
<feature type="domain" description="Cell wall mannoprotein PIR1-like C-terminal" evidence="4">
    <location>
        <begin position="69"/>
        <end position="136"/>
    </location>
</feature>
<feature type="compositionally biased region" description="Low complexity" evidence="1">
    <location>
        <begin position="166"/>
        <end position="179"/>
    </location>
</feature>
<protein>
    <submittedName>
        <fullName evidence="5">GPI anchored cell wall protein, putative (AFU_orthologue AFUA_4G08960)</fullName>
    </submittedName>
</protein>
<feature type="compositionally biased region" description="Gly residues" evidence="1">
    <location>
        <begin position="456"/>
        <end position="495"/>
    </location>
</feature>
<dbReference type="RefSeq" id="XP_659274.2">
    <property type="nucleotide sequence ID" value="XM_654182.2"/>
</dbReference>
<accession>C8VNR8</accession>
<feature type="compositionally biased region" description="Gly residues" evidence="1">
    <location>
        <begin position="365"/>
        <end position="379"/>
    </location>
</feature>
<dbReference type="PANTHER" id="PTHR39613:SF1">
    <property type="entry name" value="ANCHORED CELL WALL PROTEIN, PUTATIVE (AFU_ORTHOLOGUE AFUA_4G08960)-RELATED"/>
    <property type="match status" value="1"/>
</dbReference>
<gene>
    <name evidence="5" type="ORF">ANIA_01670</name>
</gene>
<dbReference type="Pfam" id="PF22799">
    <property type="entry name" value="PIR1-like_C"/>
    <property type="match status" value="1"/>
</dbReference>
<feature type="compositionally biased region" description="Gly residues" evidence="1">
    <location>
        <begin position="267"/>
        <end position="276"/>
    </location>
</feature>
<feature type="compositionally biased region" description="Low complexity" evidence="1">
    <location>
        <begin position="278"/>
        <end position="288"/>
    </location>
</feature>
<feature type="compositionally biased region" description="Gly residues" evidence="1">
    <location>
        <begin position="155"/>
        <end position="165"/>
    </location>
</feature>
<evidence type="ECO:0000313" key="6">
    <source>
        <dbReference type="Proteomes" id="UP000000560"/>
    </source>
</evidence>
<feature type="compositionally biased region" description="Low complexity" evidence="1">
    <location>
        <begin position="192"/>
        <end position="206"/>
    </location>
</feature>
<dbReference type="InParanoid" id="C8VNR8"/>
<dbReference type="eggNOG" id="ENOG502RYJ6">
    <property type="taxonomic scope" value="Eukaryota"/>
</dbReference>
<dbReference type="KEGG" id="ani:ANIA_01670"/>
<feature type="chain" id="PRO_5002992251" evidence="2">
    <location>
        <begin position="20"/>
        <end position="656"/>
    </location>
</feature>
<dbReference type="OrthoDB" id="4657524at2759"/>
<sequence length="656" mass="62089">MANMRNFAAFAAFAASAQAFVSRDTSCCFHLTASGGASGPVGQLGDGQNRVGGDSGSLPEGQFCINTDGSITDGSGRGCILTPPTTQFQCDLGGTPTPGFSVDSSGLLGYNGQTDFVACATGQNGEMNIYTSPNSADVTGCVSIQLTADSCLGTGAGGGGPGTQGPGQSTATVPVVSPSPSAPGGGTGGSEVPGQSTPTVPIVTPSPSVPGGGAGGGPGPQGPGQSTATVPVVSPSPSAPGGGAGGSEVPGQSTPTVPIVTPSPSIPGGGAGGGPGQSTATVPVVSPSPSVPGGGAGGSEAPGQSTATIPVVSPSPSPSVPGGGAGGGPSQSTETVPVTSPSPSVPGGGAGSGEGPGTSPSPSAPGGGAGGGGEGGGQSTGTVPVATPSPSAPGSQGPGGVPSECAQCPPTSTVYITVTADCTTETPGVPGGESNTPGVPGGTEPGQPPSTETPVGPGGGGVTPTGPAGGGETSTVPAGGGGPQPTGPAGGGAGGSCPADLSGDYEFPHLIIPIDSSSPDEAYGTQFNGTVTSTVSTIFNFDIPATAAGKTCTLVFLFPRQEDLETSAFDFSGDGTIQFSAVETYATESTTYNNAPQISQNLGQFTVSPGNSYTVCSSECPAGQTVGYEMSTAGTTELEFFEDYNPSPIGLFITVC</sequence>
<dbReference type="STRING" id="227321.C8VNR8"/>
<evidence type="ECO:0000256" key="1">
    <source>
        <dbReference type="SAM" id="MobiDB-lite"/>
    </source>
</evidence>
<feature type="compositionally biased region" description="Gly residues" evidence="1">
    <location>
        <begin position="210"/>
        <end position="219"/>
    </location>
</feature>
<feature type="compositionally biased region" description="Low complexity" evidence="1">
    <location>
        <begin position="223"/>
        <end position="236"/>
    </location>
</feature>
<dbReference type="InterPro" id="IPR054508">
    <property type="entry name" value="PIR1-like_C"/>
</dbReference>
<reference evidence="6" key="1">
    <citation type="journal article" date="2005" name="Nature">
        <title>Sequencing of Aspergillus nidulans and comparative analysis with A. fumigatus and A. oryzae.</title>
        <authorList>
            <person name="Galagan J.E."/>
            <person name="Calvo S.E."/>
            <person name="Cuomo C."/>
            <person name="Ma L.J."/>
            <person name="Wortman J.R."/>
            <person name="Batzoglou S."/>
            <person name="Lee S.I."/>
            <person name="Basturkmen M."/>
            <person name="Spevak C.C."/>
            <person name="Clutterbuck J."/>
            <person name="Kapitonov V."/>
            <person name="Jurka J."/>
            <person name="Scazzocchio C."/>
            <person name="Farman M."/>
            <person name="Butler J."/>
            <person name="Purcell S."/>
            <person name="Harris S."/>
            <person name="Braus G.H."/>
            <person name="Draht O."/>
            <person name="Busch S."/>
            <person name="D'Enfert C."/>
            <person name="Bouchier C."/>
            <person name="Goldman G.H."/>
            <person name="Bell-Pedersen D."/>
            <person name="Griffiths-Jones S."/>
            <person name="Doonan J.H."/>
            <person name="Yu J."/>
            <person name="Vienken K."/>
            <person name="Pain A."/>
            <person name="Freitag M."/>
            <person name="Selker E.U."/>
            <person name="Archer D.B."/>
            <person name="Penalva M.A."/>
            <person name="Oakley B.R."/>
            <person name="Momany M."/>
            <person name="Tanaka T."/>
            <person name="Kumagai T."/>
            <person name="Asai K."/>
            <person name="Machida M."/>
            <person name="Nierman W.C."/>
            <person name="Denning D.W."/>
            <person name="Caddick M."/>
            <person name="Hynes M."/>
            <person name="Paoletti M."/>
            <person name="Fischer R."/>
            <person name="Miller B."/>
            <person name="Dyer P."/>
            <person name="Sachs M.S."/>
            <person name="Osmani S.A."/>
            <person name="Birren B.W."/>
        </authorList>
    </citation>
    <scope>NUCLEOTIDE SEQUENCE [LARGE SCALE GENOMIC DNA]</scope>
    <source>
        <strain evidence="6">FGSC A4 / ATCC 38163 / CBS 112.46 / NRRL 194 / M139</strain>
    </source>
</reference>
<dbReference type="EMBL" id="BN001307">
    <property type="protein sequence ID" value="CBF85336.1"/>
    <property type="molecule type" value="Genomic_DNA"/>
</dbReference>
<feature type="domain" description="Ubiquitin 3 binding protein But2 C-terminal" evidence="3">
    <location>
        <begin position="506"/>
        <end position="646"/>
    </location>
</feature>
<feature type="compositionally biased region" description="Low complexity" evidence="1">
    <location>
        <begin position="249"/>
        <end position="263"/>
    </location>
</feature>
<keyword evidence="2" id="KW-0732">Signal</keyword>
<feature type="compositionally biased region" description="Gly residues" evidence="1">
    <location>
        <begin position="346"/>
        <end position="356"/>
    </location>
</feature>
<feature type="compositionally biased region" description="Low complexity" evidence="1">
    <location>
        <begin position="380"/>
        <end position="395"/>
    </location>
</feature>
<dbReference type="Pfam" id="PF09792">
    <property type="entry name" value="But2"/>
    <property type="match status" value="1"/>
</dbReference>
<dbReference type="PANTHER" id="PTHR39613">
    <property type="entry name" value="ANCHORED CELL WALL PROTEIN, PUTATIVE (AFU_ORTHOLOGUE AFUA_4G08960)-RELATED"/>
    <property type="match status" value="1"/>
</dbReference>
<organism evidence="5 6">
    <name type="scientific">Emericella nidulans (strain FGSC A4 / ATCC 38163 / CBS 112.46 / NRRL 194 / M139)</name>
    <name type="common">Aspergillus nidulans</name>
    <dbReference type="NCBI Taxonomy" id="227321"/>
    <lineage>
        <taxon>Eukaryota</taxon>
        <taxon>Fungi</taxon>
        <taxon>Dikarya</taxon>
        <taxon>Ascomycota</taxon>
        <taxon>Pezizomycotina</taxon>
        <taxon>Eurotiomycetes</taxon>
        <taxon>Eurotiomycetidae</taxon>
        <taxon>Eurotiales</taxon>
        <taxon>Aspergillaceae</taxon>
        <taxon>Aspergillus</taxon>
        <taxon>Aspergillus subgen. Nidulantes</taxon>
    </lineage>
</organism>
<evidence type="ECO:0000259" key="4">
    <source>
        <dbReference type="Pfam" id="PF22799"/>
    </source>
</evidence>
<feature type="region of interest" description="Disordered" evidence="1">
    <location>
        <begin position="424"/>
        <end position="500"/>
    </location>
</feature>
<feature type="region of interest" description="Disordered" evidence="1">
    <location>
        <begin position="155"/>
        <end position="405"/>
    </location>
</feature>
<reference evidence="6" key="2">
    <citation type="journal article" date="2009" name="Fungal Genet. Biol.">
        <title>The 2008 update of the Aspergillus nidulans genome annotation: a community effort.</title>
        <authorList>
            <person name="Wortman J.R."/>
            <person name="Gilsenan J.M."/>
            <person name="Joardar V."/>
            <person name="Deegan J."/>
            <person name="Clutterbuck J."/>
            <person name="Andersen M.R."/>
            <person name="Archer D."/>
            <person name="Bencina M."/>
            <person name="Braus G."/>
            <person name="Coutinho P."/>
            <person name="von Dohren H."/>
            <person name="Doonan J."/>
            <person name="Driessen A.J."/>
            <person name="Durek P."/>
            <person name="Espeso E."/>
            <person name="Fekete E."/>
            <person name="Flipphi M."/>
            <person name="Estrada C.G."/>
            <person name="Geysens S."/>
            <person name="Goldman G."/>
            <person name="de Groot P.W."/>
            <person name="Hansen K."/>
            <person name="Harris S.D."/>
            <person name="Heinekamp T."/>
            <person name="Helmstaedt K."/>
            <person name="Henrissat B."/>
            <person name="Hofmann G."/>
            <person name="Homan T."/>
            <person name="Horio T."/>
            <person name="Horiuchi H."/>
            <person name="James S."/>
            <person name="Jones M."/>
            <person name="Karaffa L."/>
            <person name="Karanyi Z."/>
            <person name="Kato M."/>
            <person name="Keller N."/>
            <person name="Kelly D.E."/>
            <person name="Kiel J.A."/>
            <person name="Kim J.M."/>
            <person name="van der Klei I.J."/>
            <person name="Klis F.M."/>
            <person name="Kovalchuk A."/>
            <person name="Krasevec N."/>
            <person name="Kubicek C.P."/>
            <person name="Liu B."/>
            <person name="Maccabe A."/>
            <person name="Meyer V."/>
            <person name="Mirabito P."/>
            <person name="Miskei M."/>
            <person name="Mos M."/>
            <person name="Mullins J."/>
            <person name="Nelson D.R."/>
            <person name="Nielsen J."/>
            <person name="Oakley B.R."/>
            <person name="Osmani S.A."/>
            <person name="Pakula T."/>
            <person name="Paszewski A."/>
            <person name="Paulsen I."/>
            <person name="Pilsyk S."/>
            <person name="Pocsi I."/>
            <person name="Punt P.J."/>
            <person name="Ram A.F."/>
            <person name="Ren Q."/>
            <person name="Robellet X."/>
            <person name="Robson G."/>
            <person name="Seiboth B."/>
            <person name="van Solingen P."/>
            <person name="Specht T."/>
            <person name="Sun J."/>
            <person name="Taheri-Talesh N."/>
            <person name="Takeshita N."/>
            <person name="Ussery D."/>
            <person name="vanKuyk P.A."/>
            <person name="Visser H."/>
            <person name="van de Vondervoort P.J."/>
            <person name="de Vries R.P."/>
            <person name="Walton J."/>
            <person name="Xiang X."/>
            <person name="Xiong Y."/>
            <person name="Zeng A.P."/>
            <person name="Brandt B.W."/>
            <person name="Cornell M.J."/>
            <person name="van den Hondel C.A."/>
            <person name="Visser J."/>
            <person name="Oliver S.G."/>
            <person name="Turner G."/>
        </authorList>
    </citation>
    <scope>GENOME REANNOTATION</scope>
    <source>
        <strain evidence="6">FGSC A4 / ATCC 38163 / CBS 112.46 / NRRL 194 / M139</strain>
    </source>
</reference>
<feature type="signal peptide" evidence="2">
    <location>
        <begin position="1"/>
        <end position="19"/>
    </location>
</feature>
<dbReference type="PRINTS" id="PR01217">
    <property type="entry name" value="PRICHEXTENSN"/>
</dbReference>
<evidence type="ECO:0000259" key="3">
    <source>
        <dbReference type="Pfam" id="PF09792"/>
    </source>
</evidence>
<name>C8VNR8_EMENI</name>
<keyword evidence="6" id="KW-1185">Reference proteome</keyword>
<dbReference type="AlphaFoldDB" id="C8VNR8"/>
<dbReference type="GeneID" id="2875300"/>
<dbReference type="Proteomes" id="UP000000560">
    <property type="component" value="Chromosome VII"/>
</dbReference>
<dbReference type="HOGENOM" id="CLU_033570_0_0_1"/>
<feature type="compositionally biased region" description="Low complexity" evidence="1">
    <location>
        <begin position="330"/>
        <end position="342"/>
    </location>
</feature>